<dbReference type="InterPro" id="IPR052776">
    <property type="entry name" value="Chloro_ReproSupport/MetalTrans"/>
</dbReference>
<keyword evidence="2" id="KW-0472">Membrane</keyword>
<feature type="transmembrane region" description="Helical" evidence="2">
    <location>
        <begin position="44"/>
        <end position="64"/>
    </location>
</feature>
<feature type="region of interest" description="Disordered" evidence="1">
    <location>
        <begin position="164"/>
        <end position="185"/>
    </location>
</feature>
<dbReference type="VEuPathDB" id="CryptoDB:Vbra_11034"/>
<dbReference type="PANTHER" id="PTHR33876">
    <property type="entry name" value="UNNAMED PRODUCT"/>
    <property type="match status" value="1"/>
</dbReference>
<dbReference type="EMBL" id="CDMY01000098">
    <property type="protein sequence ID" value="CEL92650.1"/>
    <property type="molecule type" value="Genomic_DNA"/>
</dbReference>
<evidence type="ECO:0000256" key="2">
    <source>
        <dbReference type="SAM" id="Phobius"/>
    </source>
</evidence>
<proteinExistence type="predicted"/>
<feature type="compositionally biased region" description="Low complexity" evidence="1">
    <location>
        <begin position="479"/>
        <end position="489"/>
    </location>
</feature>
<dbReference type="STRING" id="1169540.A0A0G4EB05"/>
<keyword evidence="2" id="KW-0812">Transmembrane</keyword>
<evidence type="ECO:0008006" key="5">
    <source>
        <dbReference type="Google" id="ProtNLM"/>
    </source>
</evidence>
<reference evidence="3 4" key="1">
    <citation type="submission" date="2014-11" db="EMBL/GenBank/DDBJ databases">
        <authorList>
            <person name="Zhu J."/>
            <person name="Qi W."/>
            <person name="Song R."/>
        </authorList>
    </citation>
    <scope>NUCLEOTIDE SEQUENCE [LARGE SCALE GENOMIC DNA]</scope>
</reference>
<feature type="transmembrane region" description="Helical" evidence="2">
    <location>
        <begin position="532"/>
        <end position="553"/>
    </location>
</feature>
<dbReference type="PANTHER" id="PTHR33876:SF4">
    <property type="entry name" value="CHLOROPLAST PROTEIN FOR GROWTH AND FERTILITY 2"/>
    <property type="match status" value="1"/>
</dbReference>
<protein>
    <recommendedName>
        <fullName evidence="5">Nickel/cobalt efflux system</fullName>
    </recommendedName>
</protein>
<feature type="compositionally biased region" description="Polar residues" evidence="1">
    <location>
        <begin position="426"/>
        <end position="438"/>
    </location>
</feature>
<keyword evidence="4" id="KW-1185">Reference proteome</keyword>
<feature type="compositionally biased region" description="Basic and acidic residues" evidence="1">
    <location>
        <begin position="330"/>
        <end position="340"/>
    </location>
</feature>
<name>A0A0G4EB05_VITBC</name>
<feature type="transmembrane region" description="Helical" evidence="2">
    <location>
        <begin position="565"/>
        <end position="589"/>
    </location>
</feature>
<feature type="compositionally biased region" description="Low complexity" evidence="1">
    <location>
        <begin position="277"/>
        <end position="291"/>
    </location>
</feature>
<organism evidence="3 4">
    <name type="scientific">Vitrella brassicaformis (strain CCMP3155)</name>
    <dbReference type="NCBI Taxonomy" id="1169540"/>
    <lineage>
        <taxon>Eukaryota</taxon>
        <taxon>Sar</taxon>
        <taxon>Alveolata</taxon>
        <taxon>Colpodellida</taxon>
        <taxon>Vitrellaceae</taxon>
        <taxon>Vitrella</taxon>
    </lineage>
</organism>
<feature type="transmembrane region" description="Helical" evidence="2">
    <location>
        <begin position="499"/>
        <end position="520"/>
    </location>
</feature>
<feature type="compositionally biased region" description="Low complexity" evidence="1">
    <location>
        <begin position="363"/>
        <end position="379"/>
    </location>
</feature>
<feature type="region of interest" description="Disordered" evidence="1">
    <location>
        <begin position="228"/>
        <end position="253"/>
    </location>
</feature>
<dbReference type="OrthoDB" id="669460at2759"/>
<feature type="compositionally biased region" description="Polar residues" evidence="1">
    <location>
        <begin position="292"/>
        <end position="303"/>
    </location>
</feature>
<feature type="region of interest" description="Disordered" evidence="1">
    <location>
        <begin position="468"/>
        <end position="489"/>
    </location>
</feature>
<dbReference type="Proteomes" id="UP000041254">
    <property type="component" value="Unassembled WGS sequence"/>
</dbReference>
<feature type="compositionally biased region" description="Basic and acidic residues" evidence="1">
    <location>
        <begin position="380"/>
        <end position="397"/>
    </location>
</feature>
<gene>
    <name evidence="3" type="ORF">Vbra_11034</name>
</gene>
<evidence type="ECO:0000313" key="3">
    <source>
        <dbReference type="EMBL" id="CEL92650.1"/>
    </source>
</evidence>
<evidence type="ECO:0000256" key="1">
    <source>
        <dbReference type="SAM" id="MobiDB-lite"/>
    </source>
</evidence>
<feature type="compositionally biased region" description="Basic and acidic residues" evidence="1">
    <location>
        <begin position="234"/>
        <end position="243"/>
    </location>
</feature>
<dbReference type="InParanoid" id="A0A0G4EB05"/>
<feature type="transmembrane region" description="Helical" evidence="2">
    <location>
        <begin position="89"/>
        <end position="107"/>
    </location>
</feature>
<accession>A0A0G4EB05</accession>
<evidence type="ECO:0000313" key="4">
    <source>
        <dbReference type="Proteomes" id="UP000041254"/>
    </source>
</evidence>
<keyword evidence="2" id="KW-1133">Transmembrane helix</keyword>
<feature type="region of interest" description="Disordered" evidence="1">
    <location>
        <begin position="277"/>
        <end position="438"/>
    </location>
</feature>
<sequence length="600" mass="63600">MMLYRAILTSVLSGIAHVLTGPDHVSAIITICVRKRFKAFYYGIRWGIGHSIGLLLVGLVLWGLRSQHHQSAKGHHRGTGLVSPLLDDIINYIAGAAMVVFSLVYAVQSWRELRTDKGDICGGVVAGSGGDDVALEALATGGEDMCVERGVEEDARTLHVVNGESHVSHHHHDNGKGGGSGGGEAVEMAMASGGWLSRIRENIHLPLGGDCTHPSYVYGAVALGTDTNSPCDADPAKQHERDPWSPQQQLQLQQQPQLLGPPGAYRTLPEDDHGAATSWAVSQAAASDSASTPLSSTTHTPVNRSPRVIGNQAPLADDGWPDGDGNGEIKGGDMGRRDGESAVTMATRHGDEDGGEGEGGGESSTSCTPTTSSTSSSSEGTRDDHPHHTPPEWHLSNEADAPPEESRRPLELPMLTRHGHGESDNDSPTTPTQESGRSSVALPMVMQPLSHPHPLSHSHPHGHWWEGHGHGHHRHLGDSTTTSAVTSSSRGAGGMLQKVTAVCMGILHGVAGPGGLLGLLPASKFADPLDGLVYLCLFLLVTTLTMGFLAAAYGEMTYRVSINRWRFAVFIHVFSCLASFVVGFLWIVLTANGTLNQMFG</sequence>
<dbReference type="AlphaFoldDB" id="A0A0G4EB05"/>